<comment type="caution">
    <text evidence="1">The sequence shown here is derived from an EMBL/GenBank/DDBJ whole genome shotgun (WGS) entry which is preliminary data.</text>
</comment>
<gene>
    <name evidence="1" type="ORF">NPIL_347861</name>
</gene>
<dbReference type="AlphaFoldDB" id="A0A8X6QTW0"/>
<reference evidence="1" key="1">
    <citation type="submission" date="2020-08" db="EMBL/GenBank/DDBJ databases">
        <title>Multicomponent nature underlies the extraordinary mechanical properties of spider dragline silk.</title>
        <authorList>
            <person name="Kono N."/>
            <person name="Nakamura H."/>
            <person name="Mori M."/>
            <person name="Yoshida Y."/>
            <person name="Ohtoshi R."/>
            <person name="Malay A.D."/>
            <person name="Moran D.A.P."/>
            <person name="Tomita M."/>
            <person name="Numata K."/>
            <person name="Arakawa K."/>
        </authorList>
    </citation>
    <scope>NUCLEOTIDE SEQUENCE</scope>
</reference>
<keyword evidence="2" id="KW-1185">Reference proteome</keyword>
<organism evidence="1 2">
    <name type="scientific">Nephila pilipes</name>
    <name type="common">Giant wood spider</name>
    <name type="synonym">Nephila maculata</name>
    <dbReference type="NCBI Taxonomy" id="299642"/>
    <lineage>
        <taxon>Eukaryota</taxon>
        <taxon>Metazoa</taxon>
        <taxon>Ecdysozoa</taxon>
        <taxon>Arthropoda</taxon>
        <taxon>Chelicerata</taxon>
        <taxon>Arachnida</taxon>
        <taxon>Araneae</taxon>
        <taxon>Araneomorphae</taxon>
        <taxon>Entelegynae</taxon>
        <taxon>Araneoidea</taxon>
        <taxon>Nephilidae</taxon>
        <taxon>Nephila</taxon>
    </lineage>
</organism>
<dbReference type="EMBL" id="BMAW01034657">
    <property type="protein sequence ID" value="GFU36188.1"/>
    <property type="molecule type" value="Genomic_DNA"/>
</dbReference>
<evidence type="ECO:0000313" key="2">
    <source>
        <dbReference type="Proteomes" id="UP000887013"/>
    </source>
</evidence>
<proteinExistence type="predicted"/>
<protein>
    <submittedName>
        <fullName evidence="1">Uncharacterized protein</fullName>
    </submittedName>
</protein>
<sequence>MYFIDFATAASLNEYRRHKEMSSAPKSDYLAFRIKIQEYFFHGSKEGDTLEYEPSQSPAPQNRKMYSKVPLPSDHLKKKRNLHLSEILNCHQKADEECLVANQTQKE</sequence>
<evidence type="ECO:0000313" key="1">
    <source>
        <dbReference type="EMBL" id="GFU36188.1"/>
    </source>
</evidence>
<dbReference type="Proteomes" id="UP000887013">
    <property type="component" value="Unassembled WGS sequence"/>
</dbReference>
<name>A0A8X6QTW0_NEPPI</name>
<accession>A0A8X6QTW0</accession>
<dbReference type="OrthoDB" id="6495616at2759"/>